<evidence type="ECO:0000313" key="4">
    <source>
        <dbReference type="Proteomes" id="UP000192257"/>
    </source>
</evidence>
<keyword evidence="2" id="KW-1133">Transmembrane helix</keyword>
<keyword evidence="2" id="KW-0812">Transmembrane</keyword>
<keyword evidence="2" id="KW-0472">Membrane</keyword>
<dbReference type="GeneID" id="39980565"/>
<dbReference type="VEuPathDB" id="TriTrypDB:TM35_000011040"/>
<dbReference type="AlphaFoldDB" id="A0A1X0P8E7"/>
<protein>
    <recommendedName>
        <fullName evidence="5">Transmembrane protein</fullName>
    </recommendedName>
</protein>
<feature type="region of interest" description="Disordered" evidence="1">
    <location>
        <begin position="914"/>
        <end position="937"/>
    </location>
</feature>
<keyword evidence="4" id="KW-1185">Reference proteome</keyword>
<dbReference type="EMBL" id="NBCO01000001">
    <property type="protein sequence ID" value="ORC93227.1"/>
    <property type="molecule type" value="Genomic_DNA"/>
</dbReference>
<feature type="transmembrane region" description="Helical" evidence="2">
    <location>
        <begin position="315"/>
        <end position="331"/>
    </location>
</feature>
<accession>A0A1X0P8E7</accession>
<evidence type="ECO:0008006" key="5">
    <source>
        <dbReference type="Google" id="ProtNLM"/>
    </source>
</evidence>
<sequence>MHVEFRISRIDNMCSFDAESFIRMHQLRHRPLLEASLRKSFVKLPENGKNSGKHFHPRVKIQFIFENLVCIESSDISGDIEHQQHERQIRTNWDASEIRTKRYRCYIGEAIVASLPLFVAERNVKVRLLQLAPELDKEETSAVKTFYPSYFELQDYSLCIGVAKISLRELLISNSGVSVTLQPKQSMIASVEALNLNTVVTNGMFGKDIGGSAVLTFQAVSIIFSTKSLPSLLCCNKIDAGSISTPLCPVGNGNNTHAVDRFSGTFCNSFLESDIDLQQQMSSPVVRFVLVPYIVLIDTLLRINDAVSWRQTSKTLLLLFIIWVVLIADMVDMGLILALVVEVVLALRMTILFYRVPPRIARTTDPVVSVTGRQDRFQAVLYSTHNHIINSMSRARLFFSQGLQSDCYFELTFIFQHVGKMKRMLLLCLTLLLFSFFAFSIETLTIFAFLIVFVVHPIWLRVSFSRLRKTWRRQLTSGTLWKALDLCRPMRVSRLVQIMVAQEERTTYFGSLLPIQRHTPSPTRSVMNASLPPIPHLSAIEEAKHHHVMSFTTTPDRIPTQGKQMEDTSSFPNLDSQGGKLLGGGDNSILVAGNSNPNNTMSTSGSSKVVPRKCSETVKYDTQQKSFLTFAVILITCENVMLNSSKGYNGSNGNSSGNGNSTIVQKLRRILQRARALNRSPDGVISREQYQSYFSSVLAFFQFLRRQCSLETYVTPLPGSPPPSSGAGTVRLDQLANLSWLIEKGEDDGITSTMLALSSQPAMLGKFPPLYRIEGSVRAFALLALYLLQGSRLSLYSGPSSRGCSIIIPLKMGSYDIEVAARQHPCPSALQKALIGFWKGWTEGEVPINNTDVVLKIIDTYKDSWGNESGGSSTGQDYHHMITAPLEENDSARDTSKRLLQTFSTPSFAYKRNRGNAASVGNPDPALVPSTQSPSDVDGPAPFFLRSLRSMGPQDNFPGTTDNYHRATQSCTFSTSSLRKQNQNFVSVPRLQRANTTTEEDLTQQPLKNATATYGNSSNRTESEISTPRTR</sequence>
<feature type="compositionally biased region" description="Polar residues" evidence="1">
    <location>
        <begin position="993"/>
        <end position="1031"/>
    </location>
</feature>
<reference evidence="3 4" key="1">
    <citation type="submission" date="2017-03" db="EMBL/GenBank/DDBJ databases">
        <title>An alternative strategy for trypanosome survival in the mammalian bloodstream revealed through genome and transcriptome analysis of the ubiquitous bovine parasite Trypanosoma (Megatrypanum) theileri.</title>
        <authorList>
            <person name="Kelly S."/>
            <person name="Ivens A."/>
            <person name="Mott A."/>
            <person name="O'Neill E."/>
            <person name="Emms D."/>
            <person name="Macleod O."/>
            <person name="Voorheis P."/>
            <person name="Matthews J."/>
            <person name="Matthews K."/>
            <person name="Carrington M."/>
        </authorList>
    </citation>
    <scope>NUCLEOTIDE SEQUENCE [LARGE SCALE GENOMIC DNA]</scope>
    <source>
        <strain evidence="3">Edinburgh</strain>
    </source>
</reference>
<organism evidence="3 4">
    <name type="scientific">Trypanosoma theileri</name>
    <dbReference type="NCBI Taxonomy" id="67003"/>
    <lineage>
        <taxon>Eukaryota</taxon>
        <taxon>Discoba</taxon>
        <taxon>Euglenozoa</taxon>
        <taxon>Kinetoplastea</taxon>
        <taxon>Metakinetoplastina</taxon>
        <taxon>Trypanosomatida</taxon>
        <taxon>Trypanosomatidae</taxon>
        <taxon>Trypanosoma</taxon>
    </lineage>
</organism>
<proteinExistence type="predicted"/>
<evidence type="ECO:0000313" key="3">
    <source>
        <dbReference type="EMBL" id="ORC93227.1"/>
    </source>
</evidence>
<feature type="region of interest" description="Disordered" evidence="1">
    <location>
        <begin position="984"/>
        <end position="1031"/>
    </location>
</feature>
<name>A0A1X0P8E7_9TRYP</name>
<gene>
    <name evidence="3" type="ORF">TM35_000011040</name>
</gene>
<dbReference type="RefSeq" id="XP_028887293.1">
    <property type="nucleotide sequence ID" value="XM_029020785.1"/>
</dbReference>
<comment type="caution">
    <text evidence="3">The sequence shown here is derived from an EMBL/GenBank/DDBJ whole genome shotgun (WGS) entry which is preliminary data.</text>
</comment>
<dbReference type="OrthoDB" id="271962at2759"/>
<feature type="transmembrane region" description="Helical" evidence="2">
    <location>
        <begin position="424"/>
        <end position="441"/>
    </location>
</feature>
<evidence type="ECO:0000256" key="1">
    <source>
        <dbReference type="SAM" id="MobiDB-lite"/>
    </source>
</evidence>
<evidence type="ECO:0000256" key="2">
    <source>
        <dbReference type="SAM" id="Phobius"/>
    </source>
</evidence>
<dbReference type="Proteomes" id="UP000192257">
    <property type="component" value="Unassembled WGS sequence"/>
</dbReference>